<dbReference type="InterPro" id="IPR026736">
    <property type="entry name" value="Virilizer"/>
</dbReference>
<dbReference type="PANTHER" id="PTHR23185:SF0">
    <property type="entry name" value="PROTEIN VIRILIZER HOMOLOG"/>
    <property type="match status" value="1"/>
</dbReference>
<dbReference type="Proteomes" id="UP000015101">
    <property type="component" value="Unassembled WGS sequence"/>
</dbReference>
<dbReference type="EMBL" id="KB096742">
    <property type="protein sequence ID" value="ESO02054.1"/>
    <property type="molecule type" value="Genomic_DNA"/>
</dbReference>
<dbReference type="eggNOG" id="KOG4822">
    <property type="taxonomic scope" value="Eukaryota"/>
</dbReference>
<feature type="region of interest" description="Disordered" evidence="1">
    <location>
        <begin position="331"/>
        <end position="352"/>
    </location>
</feature>
<evidence type="ECO:0000313" key="4">
    <source>
        <dbReference type="Proteomes" id="UP000015101"/>
    </source>
</evidence>
<accession>T1FQ45</accession>
<dbReference type="AlphaFoldDB" id="T1FQ45"/>
<dbReference type="HOGENOM" id="CLU_513178_0_0_1"/>
<feature type="compositionally biased region" description="Low complexity" evidence="1">
    <location>
        <begin position="334"/>
        <end position="350"/>
    </location>
</feature>
<proteinExistence type="predicted"/>
<gene>
    <name evidence="3" type="primary">20210942</name>
    <name evidence="2" type="ORF">HELRODRAFT_188559</name>
</gene>
<dbReference type="GeneID" id="20210942"/>
<dbReference type="KEGG" id="hro:HELRODRAFT_188559"/>
<reference evidence="2 4" key="2">
    <citation type="journal article" date="2013" name="Nature">
        <title>Insights into bilaterian evolution from three spiralian genomes.</title>
        <authorList>
            <person name="Simakov O."/>
            <person name="Marletaz F."/>
            <person name="Cho S.J."/>
            <person name="Edsinger-Gonzales E."/>
            <person name="Havlak P."/>
            <person name="Hellsten U."/>
            <person name="Kuo D.H."/>
            <person name="Larsson T."/>
            <person name="Lv J."/>
            <person name="Arendt D."/>
            <person name="Savage R."/>
            <person name="Osoegawa K."/>
            <person name="de Jong P."/>
            <person name="Grimwood J."/>
            <person name="Chapman J.A."/>
            <person name="Shapiro H."/>
            <person name="Aerts A."/>
            <person name="Otillar R.P."/>
            <person name="Terry A.Y."/>
            <person name="Boore J.L."/>
            <person name="Grigoriev I.V."/>
            <person name="Lindberg D.R."/>
            <person name="Seaver E.C."/>
            <person name="Weisblat D.A."/>
            <person name="Putnam N.H."/>
            <person name="Rokhsar D.S."/>
        </authorList>
    </citation>
    <scope>NUCLEOTIDE SEQUENCE</scope>
</reference>
<evidence type="ECO:0000313" key="3">
    <source>
        <dbReference type="EnsemblMetazoa" id="HelroP188559"/>
    </source>
</evidence>
<evidence type="ECO:0000256" key="1">
    <source>
        <dbReference type="SAM" id="MobiDB-lite"/>
    </source>
</evidence>
<organism evidence="3 4">
    <name type="scientific">Helobdella robusta</name>
    <name type="common">Californian leech</name>
    <dbReference type="NCBI Taxonomy" id="6412"/>
    <lineage>
        <taxon>Eukaryota</taxon>
        <taxon>Metazoa</taxon>
        <taxon>Spiralia</taxon>
        <taxon>Lophotrochozoa</taxon>
        <taxon>Annelida</taxon>
        <taxon>Clitellata</taxon>
        <taxon>Hirudinea</taxon>
        <taxon>Rhynchobdellida</taxon>
        <taxon>Glossiphoniidae</taxon>
        <taxon>Helobdella</taxon>
    </lineage>
</organism>
<evidence type="ECO:0000313" key="2">
    <source>
        <dbReference type="EMBL" id="ESO02054.1"/>
    </source>
</evidence>
<dbReference type="RefSeq" id="XP_009019462.1">
    <property type="nucleotide sequence ID" value="XM_009021214.1"/>
</dbReference>
<reference evidence="4" key="1">
    <citation type="submission" date="2012-12" db="EMBL/GenBank/DDBJ databases">
        <authorList>
            <person name="Hellsten U."/>
            <person name="Grimwood J."/>
            <person name="Chapman J.A."/>
            <person name="Shapiro H."/>
            <person name="Aerts A."/>
            <person name="Otillar R.P."/>
            <person name="Terry A.Y."/>
            <person name="Boore J.L."/>
            <person name="Simakov O."/>
            <person name="Marletaz F."/>
            <person name="Cho S.-J."/>
            <person name="Edsinger-Gonzales E."/>
            <person name="Havlak P."/>
            <person name="Kuo D.-H."/>
            <person name="Larsson T."/>
            <person name="Lv J."/>
            <person name="Arendt D."/>
            <person name="Savage R."/>
            <person name="Osoegawa K."/>
            <person name="de Jong P."/>
            <person name="Lindberg D.R."/>
            <person name="Seaver E.C."/>
            <person name="Weisblat D.A."/>
            <person name="Putnam N.H."/>
            <person name="Grigoriev I.V."/>
            <person name="Rokhsar D.S."/>
        </authorList>
    </citation>
    <scope>NUCLEOTIDE SEQUENCE</scope>
</reference>
<dbReference type="EnsemblMetazoa" id="HelroT188559">
    <property type="protein sequence ID" value="HelroP188559"/>
    <property type="gene ID" value="HelroG188559"/>
</dbReference>
<dbReference type="STRING" id="6412.T1FQ45"/>
<sequence>MLSRFQHNKMICCRAMEEVSTCFINLFMHINATFSKDSSDCITTLSSAADFIQYLTTLPPAQSLQQLTCNTAIDDNSENVNSENKMTVETGYKPLRTYTMSQDEVRKVLGWPSIGQDDAGMANHPLNDLDVLLFEYAKDEDGLKAVHAGVHALITILKTPSLPDSRPEAVEVMLPDSDTLLEQLKRRTVYSLVEDDEEEQQLTSTYWLSTPMGDDFDHEPELTKCDLIQLVEKFVPGFDLEAELKKGSNMSETSILSRQIKRIASRKNTDTINTSKMTSGGAAFVAPLRGRGFIRGVMGGGLNRGDMFRSRPPNTSRPPSMHVDDFVKLETQTHHQQQQQHHQPPLHQQQGVSTATNVMPMQVGHLTRRSDEMMRLRGDPFDRGVTRFFSSTRWPFHTFHSSSSSSSRDDTVLLLRGAYRTVGVLNRPGLMMRGTATNLNNRTSPTKNIWPIRRSNYSTVAAFARSGSEVGERRPPAAGAAVAGASYAYPTQNPGIVWHEHKDRTHEHRINVPADAFSAWRERMHHPKSIR</sequence>
<dbReference type="OrthoDB" id="2011702at2759"/>
<dbReference type="PANTHER" id="PTHR23185">
    <property type="entry name" value="PROTEIN VIRILIZER HOMOLOG"/>
    <property type="match status" value="1"/>
</dbReference>
<protein>
    <submittedName>
        <fullName evidence="2 3">Uncharacterized protein</fullName>
    </submittedName>
</protein>
<name>T1FQ45_HELRO</name>
<dbReference type="CTD" id="20210942"/>
<dbReference type="EMBL" id="AMQM01000780">
    <property type="status" value="NOT_ANNOTATED_CDS"/>
    <property type="molecule type" value="Genomic_DNA"/>
</dbReference>
<keyword evidence="4" id="KW-1185">Reference proteome</keyword>
<dbReference type="InParanoid" id="T1FQ45"/>
<reference evidence="3" key="3">
    <citation type="submission" date="2015-06" db="UniProtKB">
        <authorList>
            <consortium name="EnsemblMetazoa"/>
        </authorList>
    </citation>
    <scope>IDENTIFICATION</scope>
</reference>